<dbReference type="RefSeq" id="WP_258392982.1">
    <property type="nucleotide sequence ID" value="NZ_AP019769.1"/>
</dbReference>
<proteinExistence type="predicted"/>
<dbReference type="SMR" id="A0A915SAC7"/>
<dbReference type="Proteomes" id="UP001055553">
    <property type="component" value="Chromosome"/>
</dbReference>
<keyword evidence="1" id="KW-0812">Transmembrane</keyword>
<sequence>MNKTKIIGIAIGILFIIGFLVFYAIPISNGQNLNQNQLYQISQIANYCQSLCYYAEDNLSINNLNNECLISNQSVLSSYWNINGWGCQVSNNYQSLCGYNNYVILDNNCSIVSIYYNNKNLNLT</sequence>
<dbReference type="GeneID" id="74568461"/>
<keyword evidence="3" id="KW-1185">Reference proteome</keyword>
<protein>
    <recommendedName>
        <fullName evidence="4">Transmembrane protein</fullName>
    </recommendedName>
</protein>
<dbReference type="KEGG" id="naer:MJ1_0514"/>
<evidence type="ECO:0000256" key="1">
    <source>
        <dbReference type="SAM" id="Phobius"/>
    </source>
</evidence>
<evidence type="ECO:0000313" key="3">
    <source>
        <dbReference type="Proteomes" id="UP001055553"/>
    </source>
</evidence>
<name>A0A915SAC7_9ARCH</name>
<accession>A0A915SAC7</accession>
<gene>
    <name evidence="2" type="ORF">MJ1_0514</name>
</gene>
<feature type="transmembrane region" description="Helical" evidence="1">
    <location>
        <begin position="6"/>
        <end position="25"/>
    </location>
</feature>
<dbReference type="EMBL" id="AP019769">
    <property type="protein sequence ID" value="BBL45667.1"/>
    <property type="molecule type" value="Genomic_DNA"/>
</dbReference>
<dbReference type="AlphaFoldDB" id="A0A915SAC7"/>
<keyword evidence="1" id="KW-0472">Membrane</keyword>
<organism evidence="2 3">
    <name type="scientific">Nanobdella aerobiophila</name>
    <dbReference type="NCBI Taxonomy" id="2586965"/>
    <lineage>
        <taxon>Archaea</taxon>
        <taxon>Nanobdellota</taxon>
        <taxon>Nanobdellia</taxon>
        <taxon>Nanobdellales</taxon>
        <taxon>Nanobdellaceae</taxon>
        <taxon>Nanobdella</taxon>
    </lineage>
</organism>
<reference evidence="3" key="1">
    <citation type="journal article" date="2022" name="Int. J. Syst. Evol. Microbiol.">
        <title>Nanobdella aerobiophila gen. nov., sp. nov., a thermoacidophilic, obligate ectosymbiotic archaeon, and proposal of Nanobdellaceae fam. nov., Nanobdellales ord. nov. and Nanobdellia class. nov.</title>
        <authorList>
            <person name="Kato S."/>
            <person name="Ogasawara A."/>
            <person name="Itoh T."/>
            <person name="Sakai H.D."/>
            <person name="Shimizu M."/>
            <person name="Yuki M."/>
            <person name="Kaneko M."/>
            <person name="Takashina T."/>
            <person name="Ohkuma M."/>
        </authorList>
    </citation>
    <scope>NUCLEOTIDE SEQUENCE [LARGE SCALE GENOMIC DNA]</scope>
    <source>
        <strain evidence="3">MJ1</strain>
    </source>
</reference>
<evidence type="ECO:0008006" key="4">
    <source>
        <dbReference type="Google" id="ProtNLM"/>
    </source>
</evidence>
<evidence type="ECO:0000313" key="2">
    <source>
        <dbReference type="EMBL" id="BBL45667.1"/>
    </source>
</evidence>
<keyword evidence="1" id="KW-1133">Transmembrane helix</keyword>